<reference evidence="1" key="1">
    <citation type="journal article" date="2020" name="mSystems">
        <title>Genome- and Community-Level Interaction Insights into Carbon Utilization and Element Cycling Functions of Hydrothermarchaeota in Hydrothermal Sediment.</title>
        <authorList>
            <person name="Zhou Z."/>
            <person name="Liu Y."/>
            <person name="Xu W."/>
            <person name="Pan J."/>
            <person name="Luo Z.H."/>
            <person name="Li M."/>
        </authorList>
    </citation>
    <scope>NUCLEOTIDE SEQUENCE [LARGE SCALE GENOMIC DNA]</scope>
    <source>
        <strain evidence="1">SpSt-735</strain>
    </source>
</reference>
<gene>
    <name evidence="1" type="ORF">ENV17_03720</name>
</gene>
<dbReference type="Pfam" id="PF10133">
    <property type="entry name" value="CooT"/>
    <property type="match status" value="1"/>
</dbReference>
<name>A0A7C4BAE4_THEPE</name>
<protein>
    <submittedName>
        <fullName evidence="1">CooT family nickel-binding protein</fullName>
    </submittedName>
</protein>
<comment type="caution">
    <text evidence="1">The sequence shown here is derived from an EMBL/GenBank/DDBJ whole genome shotgun (WGS) entry which is preliminary data.</text>
</comment>
<dbReference type="AlphaFoldDB" id="A0A7C4BAE4"/>
<accession>A0A7C4BAE4</accession>
<sequence>MCETDVYIIDTDGEKLFAKEVASMSPKQNGYIFVDIYGRKYEADSVEIVYIDFIGHRVILRRLG</sequence>
<organism evidence="1">
    <name type="scientific">Thermofilum pendens</name>
    <dbReference type="NCBI Taxonomy" id="2269"/>
    <lineage>
        <taxon>Archaea</taxon>
        <taxon>Thermoproteota</taxon>
        <taxon>Thermoprotei</taxon>
        <taxon>Thermofilales</taxon>
        <taxon>Thermofilaceae</taxon>
        <taxon>Thermofilum</taxon>
    </lineage>
</organism>
<evidence type="ECO:0000313" key="1">
    <source>
        <dbReference type="EMBL" id="HGI43478.1"/>
    </source>
</evidence>
<proteinExistence type="predicted"/>
<dbReference type="EMBL" id="DTFI01000090">
    <property type="protein sequence ID" value="HGI43478.1"/>
    <property type="molecule type" value="Genomic_DNA"/>
</dbReference>
<dbReference type="InterPro" id="IPR019300">
    <property type="entry name" value="CooT"/>
</dbReference>